<gene>
    <name evidence="3" type="ORF">O1G22_33095</name>
</gene>
<name>A0ABY7P9N2_9ACTN</name>
<dbReference type="Proteomes" id="UP001212326">
    <property type="component" value="Chromosome"/>
</dbReference>
<feature type="region of interest" description="Disordered" evidence="1">
    <location>
        <begin position="159"/>
        <end position="204"/>
    </location>
</feature>
<dbReference type="RefSeq" id="WP_270084668.1">
    <property type="nucleotide sequence ID" value="NZ_CP115300.1"/>
</dbReference>
<evidence type="ECO:0000256" key="2">
    <source>
        <dbReference type="SAM" id="SignalP"/>
    </source>
</evidence>
<accession>A0ABY7P9N2</accession>
<organism evidence="3 4">
    <name type="scientific">Streptomyces camelliae</name>
    <dbReference type="NCBI Taxonomy" id="3004093"/>
    <lineage>
        <taxon>Bacteria</taxon>
        <taxon>Bacillati</taxon>
        <taxon>Actinomycetota</taxon>
        <taxon>Actinomycetes</taxon>
        <taxon>Kitasatosporales</taxon>
        <taxon>Streptomycetaceae</taxon>
        <taxon>Streptomyces</taxon>
    </lineage>
</organism>
<keyword evidence="2" id="KW-0732">Signal</keyword>
<feature type="chain" id="PRO_5046644202" description="Lipoprotein" evidence="2">
    <location>
        <begin position="25"/>
        <end position="204"/>
    </location>
</feature>
<evidence type="ECO:0008006" key="5">
    <source>
        <dbReference type="Google" id="ProtNLM"/>
    </source>
</evidence>
<reference evidence="3 4" key="1">
    <citation type="submission" date="2022-12" db="EMBL/GenBank/DDBJ databases">
        <authorList>
            <person name="Mo P."/>
        </authorList>
    </citation>
    <scope>NUCLEOTIDE SEQUENCE [LARGE SCALE GENOMIC DNA]</scope>
    <source>
        <strain evidence="3 4">HUAS 2-6</strain>
    </source>
</reference>
<dbReference type="EMBL" id="CP115300">
    <property type="protein sequence ID" value="WBO67306.1"/>
    <property type="molecule type" value="Genomic_DNA"/>
</dbReference>
<sequence>MPSTPWIRSTLTALAVCVLLPLGAAGCATGHPRASVQSPSPVGKVLDDTDESGRHLREVDRKDAPEVGVEVTPDPRDGWDVRLTFRHFHCSGPGAGRTAVAGRGLAYLFVDGREAARLRTPDYHLPGRLVPHGTHHVTARLYADDGTAWAVHGKPVQSTADITVSDPDPAPTATPTAPVQSPTHTPTRSPGASAAPTMGGSPVR</sequence>
<protein>
    <recommendedName>
        <fullName evidence="5">Lipoprotein</fullName>
    </recommendedName>
</protein>
<evidence type="ECO:0000256" key="1">
    <source>
        <dbReference type="SAM" id="MobiDB-lite"/>
    </source>
</evidence>
<feature type="signal peptide" evidence="2">
    <location>
        <begin position="1"/>
        <end position="24"/>
    </location>
</feature>
<proteinExistence type="predicted"/>
<feature type="compositionally biased region" description="Low complexity" evidence="1">
    <location>
        <begin position="163"/>
        <end position="183"/>
    </location>
</feature>
<keyword evidence="4" id="KW-1185">Reference proteome</keyword>
<feature type="region of interest" description="Disordered" evidence="1">
    <location>
        <begin position="29"/>
        <end position="52"/>
    </location>
</feature>
<evidence type="ECO:0000313" key="3">
    <source>
        <dbReference type="EMBL" id="WBO67306.1"/>
    </source>
</evidence>
<evidence type="ECO:0000313" key="4">
    <source>
        <dbReference type="Proteomes" id="UP001212326"/>
    </source>
</evidence>